<dbReference type="EMBL" id="CP061336">
    <property type="protein sequence ID" value="QNU66022.1"/>
    <property type="molecule type" value="Genomic_DNA"/>
</dbReference>
<dbReference type="AlphaFoldDB" id="A0A4U7JJ38"/>
<proteinExistence type="predicted"/>
<dbReference type="Proteomes" id="UP000306409">
    <property type="component" value="Chromosome"/>
</dbReference>
<gene>
    <name evidence="1" type="ORF">EHE19_014185</name>
</gene>
<sequence>MIFVIEATTNIMEQYKSKSFEDLLGINETNITKVFMRNGLNGHAVETTDKEKIKELVSFYKDRTYRKELKKRLGTGFVYFCDFYSEDLWFLRISENGKYKALIVLIIR</sequence>
<evidence type="ECO:0000313" key="1">
    <source>
        <dbReference type="EMBL" id="QNU66022.1"/>
    </source>
</evidence>
<name>A0A4U7JJ38_9FIRM</name>
<evidence type="ECO:0000313" key="2">
    <source>
        <dbReference type="Proteomes" id="UP000306409"/>
    </source>
</evidence>
<reference evidence="1 2" key="1">
    <citation type="submission" date="2020-09" db="EMBL/GenBank/DDBJ databases">
        <title>Characterization and genome sequencing of Ruminiclostridium sp. nov. MA18.</title>
        <authorList>
            <person name="Rettenmaier R."/>
            <person name="Kowollik M.-L."/>
            <person name="Liebl W."/>
            <person name="Zverlov V."/>
        </authorList>
    </citation>
    <scope>NUCLEOTIDE SEQUENCE [LARGE SCALE GENOMIC DNA]</scope>
    <source>
        <strain evidence="1 2">MA18</strain>
    </source>
</reference>
<dbReference type="KEGG" id="rher:EHE19_014185"/>
<dbReference type="RefSeq" id="WP_137696771.1">
    <property type="nucleotide sequence ID" value="NZ_CP061336.1"/>
</dbReference>
<organism evidence="1 2">
    <name type="scientific">Ruminiclostridium herbifermentans</name>
    <dbReference type="NCBI Taxonomy" id="2488810"/>
    <lineage>
        <taxon>Bacteria</taxon>
        <taxon>Bacillati</taxon>
        <taxon>Bacillota</taxon>
        <taxon>Clostridia</taxon>
        <taxon>Eubacteriales</taxon>
        <taxon>Oscillospiraceae</taxon>
        <taxon>Ruminiclostridium</taxon>
    </lineage>
</organism>
<protein>
    <submittedName>
        <fullName evidence="1">Uncharacterized protein</fullName>
    </submittedName>
</protein>
<accession>A0A4U7JJ38</accession>
<keyword evidence="2" id="KW-1185">Reference proteome</keyword>